<proteinExistence type="predicted"/>
<evidence type="ECO:0000256" key="1">
    <source>
        <dbReference type="SAM" id="Phobius"/>
    </source>
</evidence>
<feature type="transmembrane region" description="Helical" evidence="1">
    <location>
        <begin position="17"/>
        <end position="38"/>
    </location>
</feature>
<gene>
    <name evidence="2" type="ORF">CEXT_138051</name>
</gene>
<sequence length="119" mass="13775">MLCFCYAIKYVPKGDDALSGLIFIVFSVYPTLSCIWVYDTGLYMGVPYLLIYVWVCDIDVLYMGERYCLYGCTILPWGRSDVILPCIWVYNDSLYLVCDTACIWVFDTILSCMLRYPSN</sequence>
<name>A0AAV4MVL3_CAEEX</name>
<keyword evidence="1" id="KW-0472">Membrane</keyword>
<feature type="transmembrane region" description="Helical" evidence="1">
    <location>
        <begin position="44"/>
        <end position="62"/>
    </location>
</feature>
<reference evidence="2 3" key="1">
    <citation type="submission" date="2021-06" db="EMBL/GenBank/DDBJ databases">
        <title>Caerostris extrusa draft genome.</title>
        <authorList>
            <person name="Kono N."/>
            <person name="Arakawa K."/>
        </authorList>
    </citation>
    <scope>NUCLEOTIDE SEQUENCE [LARGE SCALE GENOMIC DNA]</scope>
</reference>
<keyword evidence="1" id="KW-0812">Transmembrane</keyword>
<dbReference type="Proteomes" id="UP001054945">
    <property type="component" value="Unassembled WGS sequence"/>
</dbReference>
<accession>A0AAV4MVL3</accession>
<comment type="caution">
    <text evidence="2">The sequence shown here is derived from an EMBL/GenBank/DDBJ whole genome shotgun (WGS) entry which is preliminary data.</text>
</comment>
<keyword evidence="3" id="KW-1185">Reference proteome</keyword>
<organism evidence="2 3">
    <name type="scientific">Caerostris extrusa</name>
    <name type="common">Bark spider</name>
    <name type="synonym">Caerostris bankana</name>
    <dbReference type="NCBI Taxonomy" id="172846"/>
    <lineage>
        <taxon>Eukaryota</taxon>
        <taxon>Metazoa</taxon>
        <taxon>Ecdysozoa</taxon>
        <taxon>Arthropoda</taxon>
        <taxon>Chelicerata</taxon>
        <taxon>Arachnida</taxon>
        <taxon>Araneae</taxon>
        <taxon>Araneomorphae</taxon>
        <taxon>Entelegynae</taxon>
        <taxon>Araneoidea</taxon>
        <taxon>Araneidae</taxon>
        <taxon>Caerostris</taxon>
    </lineage>
</organism>
<dbReference type="EMBL" id="BPLR01020258">
    <property type="protein sequence ID" value="GIX76517.1"/>
    <property type="molecule type" value="Genomic_DNA"/>
</dbReference>
<evidence type="ECO:0000313" key="2">
    <source>
        <dbReference type="EMBL" id="GIX76517.1"/>
    </source>
</evidence>
<protein>
    <submittedName>
        <fullName evidence="2">Uncharacterized protein</fullName>
    </submittedName>
</protein>
<dbReference type="AlphaFoldDB" id="A0AAV4MVL3"/>
<keyword evidence="1" id="KW-1133">Transmembrane helix</keyword>
<evidence type="ECO:0000313" key="3">
    <source>
        <dbReference type="Proteomes" id="UP001054945"/>
    </source>
</evidence>